<protein>
    <submittedName>
        <fullName evidence="1">Transcription factor</fullName>
    </submittedName>
</protein>
<gene>
    <name evidence="1" type="ORF">F5148DRAFT_972863</name>
</gene>
<comment type="caution">
    <text evidence="1">The sequence shown here is derived from an EMBL/GenBank/DDBJ whole genome shotgun (WGS) entry which is preliminary data.</text>
</comment>
<proteinExistence type="predicted"/>
<accession>A0ACC0UNE5</accession>
<evidence type="ECO:0000313" key="2">
    <source>
        <dbReference type="Proteomes" id="UP001207468"/>
    </source>
</evidence>
<name>A0ACC0UNE5_9AGAM</name>
<keyword evidence="2" id="KW-1185">Reference proteome</keyword>
<organism evidence="1 2">
    <name type="scientific">Russula earlei</name>
    <dbReference type="NCBI Taxonomy" id="71964"/>
    <lineage>
        <taxon>Eukaryota</taxon>
        <taxon>Fungi</taxon>
        <taxon>Dikarya</taxon>
        <taxon>Basidiomycota</taxon>
        <taxon>Agaricomycotina</taxon>
        <taxon>Agaricomycetes</taxon>
        <taxon>Russulales</taxon>
        <taxon>Russulaceae</taxon>
        <taxon>Russula</taxon>
    </lineage>
</organism>
<dbReference type="EMBL" id="JAGFNK010000005">
    <property type="protein sequence ID" value="KAI9512835.1"/>
    <property type="molecule type" value="Genomic_DNA"/>
</dbReference>
<dbReference type="Proteomes" id="UP001207468">
    <property type="component" value="Unassembled WGS sequence"/>
</dbReference>
<evidence type="ECO:0000313" key="1">
    <source>
        <dbReference type="EMBL" id="KAI9512835.1"/>
    </source>
</evidence>
<sequence length="748" mass="80168">MSTSPNTEVQGQHHSRQQLHDLSREPSPTSNIAQLVVKVISGPKTASSSPQNASQSSNPPHSAPGTPQPATNVSISPINSSQPSSLPPVDPNISFQSILSASKDGTSANGQHAPWNVPSAMPPQQLPSPRPVNGKRKLDDNDVDDPHRKIRRVVRDHISQDPRRATPMTTVVCMHAAVAQKSYGSEKRFLCPPPVVHIEGPVWHMRQQQMSMSVVSETGERSFEQKAQLDNNMSASFKFLHVNGTAKAKSFLLSLDIAEPLPHVPSSDGAESPSGRVWASFDSAPVTIISKPSKKTAKTRNISSCILAGGPVSLFNRINSQTVRTKYMTIDHTQLCASNVSWSAFNVNVVRRSQETQSLVPQPVTYGSEIVLMDTHSGISTAPLVIRKVDKGKIVSDDGGPVSQMQKIALQRINQDGTRHYLSAAGPMPGTAGTMSPAPGQAGSHPLIFQSPRVREDVKDGVRTVTDEVDDYLCWTIVGISKFQYTFFDALGPSNTIIPELPVTPFPTLFTAPVYRPANNALELTVSNFFYENPKTRTQTPLDVYLGSIGPLRTRIYQTPLPGPLTNISPFVQPLTPPVEAGAPGVVDPQPSANGAPTTVPPIPPRYISAGPLHTIVVVEMPPLADVINALKEDVLPPADEAEDRPERGNNVQESREGERDSGIAAAVVPQQLAGRSLPLLFIRALDGVGYHSGRTIACENVFENMSLNVIGGGPGGSPSGIDQSWLAAAQAAAAVDGGLHGWTLRVM</sequence>
<reference evidence="1" key="1">
    <citation type="submission" date="2021-03" db="EMBL/GenBank/DDBJ databases">
        <title>Evolutionary priming and transition to the ectomycorrhizal habit in an iconic lineage of mushroom-forming fungi: is preadaptation a requirement?</title>
        <authorList>
            <consortium name="DOE Joint Genome Institute"/>
            <person name="Looney B.P."/>
            <person name="Miyauchi S."/>
            <person name="Morin E."/>
            <person name="Drula E."/>
            <person name="Courty P.E."/>
            <person name="Chicoki N."/>
            <person name="Fauchery L."/>
            <person name="Kohler A."/>
            <person name="Kuo A."/>
            <person name="LaButti K."/>
            <person name="Pangilinan J."/>
            <person name="Lipzen A."/>
            <person name="Riley R."/>
            <person name="Andreopoulos W."/>
            <person name="He G."/>
            <person name="Johnson J."/>
            <person name="Barry K.W."/>
            <person name="Grigoriev I.V."/>
            <person name="Nagy L."/>
            <person name="Hibbett D."/>
            <person name="Henrissat B."/>
            <person name="Matheny P.B."/>
            <person name="Labbe J."/>
            <person name="Martin A.F."/>
        </authorList>
    </citation>
    <scope>NUCLEOTIDE SEQUENCE</scope>
    <source>
        <strain evidence="1">BPL698</strain>
    </source>
</reference>